<dbReference type="EMBL" id="JBHSNY010000006">
    <property type="protein sequence ID" value="MFC5635855.1"/>
    <property type="molecule type" value="Genomic_DNA"/>
</dbReference>
<accession>A0ABW0USC4</accession>
<name>A0ABW0USC4_9ACTN</name>
<feature type="region of interest" description="Disordered" evidence="1">
    <location>
        <begin position="67"/>
        <end position="94"/>
    </location>
</feature>
<sequence>MAASALVHLRPSELLDPDQAAAYAGVAPSTIRQWKHRGLLAPAIPGDGHRTRHLYAKPDLDRVKRQLAAAQAARTAPPHATAERGAQRPAPAIA</sequence>
<evidence type="ECO:0000256" key="1">
    <source>
        <dbReference type="SAM" id="MobiDB-lite"/>
    </source>
</evidence>
<protein>
    <submittedName>
        <fullName evidence="3">MerR family transcriptional regulator</fullName>
    </submittedName>
</protein>
<reference evidence="4" key="1">
    <citation type="journal article" date="2019" name="Int. J. Syst. Evol. Microbiol.">
        <title>The Global Catalogue of Microorganisms (GCM) 10K type strain sequencing project: providing services to taxonomists for standard genome sequencing and annotation.</title>
        <authorList>
            <consortium name="The Broad Institute Genomics Platform"/>
            <consortium name="The Broad Institute Genome Sequencing Center for Infectious Disease"/>
            <person name="Wu L."/>
            <person name="Ma J."/>
        </authorList>
    </citation>
    <scope>NUCLEOTIDE SEQUENCE [LARGE SCALE GENOMIC DNA]</scope>
    <source>
        <strain evidence="4">CGMCC 4.7248</strain>
    </source>
</reference>
<proteinExistence type="predicted"/>
<feature type="domain" description="HTH merR-type" evidence="2">
    <location>
        <begin position="18"/>
        <end position="64"/>
    </location>
</feature>
<evidence type="ECO:0000259" key="2">
    <source>
        <dbReference type="Pfam" id="PF13411"/>
    </source>
</evidence>
<dbReference type="InterPro" id="IPR000551">
    <property type="entry name" value="MerR-type_HTH_dom"/>
</dbReference>
<dbReference type="RefSeq" id="WP_381022783.1">
    <property type="nucleotide sequence ID" value="NZ_JBHSNY010000006.1"/>
</dbReference>
<dbReference type="SUPFAM" id="SSF46955">
    <property type="entry name" value="Putative DNA-binding domain"/>
    <property type="match status" value="1"/>
</dbReference>
<dbReference type="Proteomes" id="UP001596154">
    <property type="component" value="Unassembled WGS sequence"/>
</dbReference>
<evidence type="ECO:0000313" key="4">
    <source>
        <dbReference type="Proteomes" id="UP001596154"/>
    </source>
</evidence>
<gene>
    <name evidence="3" type="ORF">ACFPZJ_19065</name>
</gene>
<evidence type="ECO:0000313" key="3">
    <source>
        <dbReference type="EMBL" id="MFC5635855.1"/>
    </source>
</evidence>
<organism evidence="3 4">
    <name type="scientific">Streptomyces bullii</name>
    <dbReference type="NCBI Taxonomy" id="349910"/>
    <lineage>
        <taxon>Bacteria</taxon>
        <taxon>Bacillati</taxon>
        <taxon>Actinomycetota</taxon>
        <taxon>Actinomycetes</taxon>
        <taxon>Kitasatosporales</taxon>
        <taxon>Streptomycetaceae</taxon>
        <taxon>Streptomyces</taxon>
    </lineage>
</organism>
<dbReference type="Gene3D" id="1.10.1660.10">
    <property type="match status" value="1"/>
</dbReference>
<keyword evidence="4" id="KW-1185">Reference proteome</keyword>
<dbReference type="Pfam" id="PF13411">
    <property type="entry name" value="MerR_1"/>
    <property type="match status" value="1"/>
</dbReference>
<comment type="caution">
    <text evidence="3">The sequence shown here is derived from an EMBL/GenBank/DDBJ whole genome shotgun (WGS) entry which is preliminary data.</text>
</comment>
<feature type="compositionally biased region" description="Low complexity" evidence="1">
    <location>
        <begin position="67"/>
        <end position="80"/>
    </location>
</feature>
<dbReference type="InterPro" id="IPR009061">
    <property type="entry name" value="DNA-bd_dom_put_sf"/>
</dbReference>